<organism evidence="3 4">
    <name type="scientific">Oidiodendron maius (strain Zn)</name>
    <dbReference type="NCBI Taxonomy" id="913774"/>
    <lineage>
        <taxon>Eukaryota</taxon>
        <taxon>Fungi</taxon>
        <taxon>Dikarya</taxon>
        <taxon>Ascomycota</taxon>
        <taxon>Pezizomycotina</taxon>
        <taxon>Leotiomycetes</taxon>
        <taxon>Leotiomycetes incertae sedis</taxon>
        <taxon>Myxotrichaceae</taxon>
        <taxon>Oidiodendron</taxon>
    </lineage>
</organism>
<reference evidence="3 4" key="1">
    <citation type="submission" date="2014-04" db="EMBL/GenBank/DDBJ databases">
        <authorList>
            <consortium name="DOE Joint Genome Institute"/>
            <person name="Kuo A."/>
            <person name="Martino E."/>
            <person name="Perotto S."/>
            <person name="Kohler A."/>
            <person name="Nagy L.G."/>
            <person name="Floudas D."/>
            <person name="Copeland A."/>
            <person name="Barry K.W."/>
            <person name="Cichocki N."/>
            <person name="Veneault-Fourrey C."/>
            <person name="LaButti K."/>
            <person name="Lindquist E.A."/>
            <person name="Lipzen A."/>
            <person name="Lundell T."/>
            <person name="Morin E."/>
            <person name="Murat C."/>
            <person name="Sun H."/>
            <person name="Tunlid A."/>
            <person name="Henrissat B."/>
            <person name="Grigoriev I.V."/>
            <person name="Hibbett D.S."/>
            <person name="Martin F."/>
            <person name="Nordberg H.P."/>
            <person name="Cantor M.N."/>
            <person name="Hua S.X."/>
        </authorList>
    </citation>
    <scope>NUCLEOTIDE SEQUENCE [LARGE SCALE GENOMIC DNA]</scope>
    <source>
        <strain evidence="3 4">Zn</strain>
    </source>
</reference>
<accession>A0A0C3HKE4</accession>
<dbReference type="Proteomes" id="UP000054321">
    <property type="component" value="Unassembled WGS sequence"/>
</dbReference>
<dbReference type="InterPro" id="IPR003819">
    <property type="entry name" value="TauD/TfdA-like"/>
</dbReference>
<dbReference type="PANTHER" id="PTHR10696:SF54">
    <property type="entry name" value="FAMILY OXIDOREDUCTASE, PUTATIVE (AFU_ORTHOLOGUE AFUA_4G13850)-RELATED"/>
    <property type="match status" value="1"/>
</dbReference>
<dbReference type="PANTHER" id="PTHR10696">
    <property type="entry name" value="GAMMA-BUTYROBETAINE HYDROXYLASE-RELATED"/>
    <property type="match status" value="1"/>
</dbReference>
<protein>
    <recommendedName>
        <fullName evidence="2">TauD/TfdA-like domain-containing protein</fullName>
    </recommendedName>
</protein>
<evidence type="ECO:0000313" key="3">
    <source>
        <dbReference type="EMBL" id="KIN08681.1"/>
    </source>
</evidence>
<gene>
    <name evidence="3" type="ORF">OIDMADRAFT_175445</name>
</gene>
<feature type="domain" description="TauD/TfdA-like" evidence="2">
    <location>
        <begin position="90"/>
        <end position="340"/>
    </location>
</feature>
<evidence type="ECO:0000259" key="2">
    <source>
        <dbReference type="Pfam" id="PF02668"/>
    </source>
</evidence>
<dbReference type="InParanoid" id="A0A0C3HKE4"/>
<dbReference type="HOGENOM" id="CLU_041041_1_0_1"/>
<dbReference type="OrthoDB" id="272271at2759"/>
<keyword evidence="1" id="KW-0560">Oxidoreductase</keyword>
<dbReference type="InterPro" id="IPR050411">
    <property type="entry name" value="AlphaKG_dependent_hydroxylases"/>
</dbReference>
<dbReference type="STRING" id="913774.A0A0C3HKE4"/>
<name>A0A0C3HKE4_OIDMZ</name>
<reference evidence="4" key="2">
    <citation type="submission" date="2015-01" db="EMBL/GenBank/DDBJ databases">
        <title>Evolutionary Origins and Diversification of the Mycorrhizal Mutualists.</title>
        <authorList>
            <consortium name="DOE Joint Genome Institute"/>
            <consortium name="Mycorrhizal Genomics Consortium"/>
            <person name="Kohler A."/>
            <person name="Kuo A."/>
            <person name="Nagy L.G."/>
            <person name="Floudas D."/>
            <person name="Copeland A."/>
            <person name="Barry K.W."/>
            <person name="Cichocki N."/>
            <person name="Veneault-Fourrey C."/>
            <person name="LaButti K."/>
            <person name="Lindquist E.A."/>
            <person name="Lipzen A."/>
            <person name="Lundell T."/>
            <person name="Morin E."/>
            <person name="Murat C."/>
            <person name="Riley R."/>
            <person name="Ohm R."/>
            <person name="Sun H."/>
            <person name="Tunlid A."/>
            <person name="Henrissat B."/>
            <person name="Grigoriev I.V."/>
            <person name="Hibbett D.S."/>
            <person name="Martin F."/>
        </authorList>
    </citation>
    <scope>NUCLEOTIDE SEQUENCE [LARGE SCALE GENOMIC DNA]</scope>
    <source>
        <strain evidence="4">Zn</strain>
    </source>
</reference>
<evidence type="ECO:0000256" key="1">
    <source>
        <dbReference type="ARBA" id="ARBA00023002"/>
    </source>
</evidence>
<dbReference type="GO" id="GO:0016491">
    <property type="term" value="F:oxidoreductase activity"/>
    <property type="evidence" value="ECO:0007669"/>
    <property type="project" value="UniProtKB-KW"/>
</dbReference>
<sequence length="388" mass="44218">MAPSALAATNDSFAQPHIQKHHFEQEGGYADIVRLWPANLDSPLAWEGADFKSEAEYTYFLSSKEKLEINIALDYFKSLELDGSEISMVNFPLPNLGVKLLQFTWQLHETIGFFVLRGLNPEEHSQEDNILIFLGISSYVGEKRGKQDEAGSMLMHIREAKKMTVEQELRPARDSNASLKFHSDLFCDILALQTRGCAAVGGNHIITSTYKVYNELAATRPDLLEVLARPDWNFDPRSLHAKPEQRPLLFYHGGHAILNFGRNRILGHDDPSDRKLNGIPTVSPLQMEALELVQELGEKYQLELPMQPGDLTFINNFGILHSRDAFQDSETDIRYLVRMWIKNEVLSWALPPLLEVGNQKTYDEEAEEIWNILPAPRVKFDVRDRFSP</sequence>
<dbReference type="InterPro" id="IPR042098">
    <property type="entry name" value="TauD-like_sf"/>
</dbReference>
<dbReference type="Gene3D" id="3.60.130.10">
    <property type="entry name" value="Clavaminate synthase-like"/>
    <property type="match status" value="1"/>
</dbReference>
<dbReference type="EMBL" id="KN832870">
    <property type="protein sequence ID" value="KIN08681.1"/>
    <property type="molecule type" value="Genomic_DNA"/>
</dbReference>
<evidence type="ECO:0000313" key="4">
    <source>
        <dbReference type="Proteomes" id="UP000054321"/>
    </source>
</evidence>
<dbReference type="AlphaFoldDB" id="A0A0C3HKE4"/>
<dbReference type="Pfam" id="PF02668">
    <property type="entry name" value="TauD"/>
    <property type="match status" value="1"/>
</dbReference>
<keyword evidence="4" id="KW-1185">Reference proteome</keyword>
<proteinExistence type="predicted"/>
<dbReference type="SUPFAM" id="SSF51197">
    <property type="entry name" value="Clavaminate synthase-like"/>
    <property type="match status" value="1"/>
</dbReference>